<dbReference type="InterPro" id="IPR035979">
    <property type="entry name" value="RBD_domain_sf"/>
</dbReference>
<keyword evidence="2" id="KW-1185">Reference proteome</keyword>
<organism evidence="1 2">
    <name type="scientific">Araneus ventricosus</name>
    <name type="common">Orbweaver spider</name>
    <name type="synonym">Epeira ventricosa</name>
    <dbReference type="NCBI Taxonomy" id="182803"/>
    <lineage>
        <taxon>Eukaryota</taxon>
        <taxon>Metazoa</taxon>
        <taxon>Ecdysozoa</taxon>
        <taxon>Arthropoda</taxon>
        <taxon>Chelicerata</taxon>
        <taxon>Arachnida</taxon>
        <taxon>Araneae</taxon>
        <taxon>Araneomorphae</taxon>
        <taxon>Entelegynae</taxon>
        <taxon>Araneoidea</taxon>
        <taxon>Araneidae</taxon>
        <taxon>Araneus</taxon>
    </lineage>
</organism>
<comment type="caution">
    <text evidence="1">The sequence shown here is derived from an EMBL/GenBank/DDBJ whole genome shotgun (WGS) entry which is preliminary data.</text>
</comment>
<dbReference type="SUPFAM" id="SSF54928">
    <property type="entry name" value="RNA-binding domain, RBD"/>
    <property type="match status" value="1"/>
</dbReference>
<sequence length="211" mass="23345">MGALLPAVPDGWPHHPLSYTEVPVSTALHSAAIVHPALHAQLPPPLTVPHPIPHAAMHHPSQMPPPPPHFVANHATTAAPNSTPPPTQPQPPQCSTLFVANLGHFVQEQELKDIYGRTVFDGQISFNDKPDRRICLHNVVKRHFEFACWICLGNEQASNQGCTCQPSGVTERTRISYGQMWSALSYLDCSENIQKVLLIFTKISFIYIDFI</sequence>
<name>A0A4Y2B7W1_ARAVE</name>
<proteinExistence type="predicted"/>
<dbReference type="GO" id="GO:0003676">
    <property type="term" value="F:nucleic acid binding"/>
    <property type="evidence" value="ECO:0007669"/>
    <property type="project" value="InterPro"/>
</dbReference>
<dbReference type="AlphaFoldDB" id="A0A4Y2B7W1"/>
<accession>A0A4Y2B7W1</accession>
<dbReference type="OrthoDB" id="6431274at2759"/>
<protein>
    <recommendedName>
        <fullName evidence="3">RRM domain-containing protein</fullName>
    </recommendedName>
</protein>
<evidence type="ECO:0008006" key="3">
    <source>
        <dbReference type="Google" id="ProtNLM"/>
    </source>
</evidence>
<evidence type="ECO:0000313" key="1">
    <source>
        <dbReference type="EMBL" id="GBL88481.1"/>
    </source>
</evidence>
<dbReference type="EMBL" id="BGPR01000060">
    <property type="protein sequence ID" value="GBL88481.1"/>
    <property type="molecule type" value="Genomic_DNA"/>
</dbReference>
<evidence type="ECO:0000313" key="2">
    <source>
        <dbReference type="Proteomes" id="UP000499080"/>
    </source>
</evidence>
<dbReference type="Proteomes" id="UP000499080">
    <property type="component" value="Unassembled WGS sequence"/>
</dbReference>
<reference evidence="1 2" key="1">
    <citation type="journal article" date="2019" name="Sci. Rep.">
        <title>Orb-weaving spider Araneus ventricosus genome elucidates the spidroin gene catalogue.</title>
        <authorList>
            <person name="Kono N."/>
            <person name="Nakamura H."/>
            <person name="Ohtoshi R."/>
            <person name="Moran D.A.P."/>
            <person name="Shinohara A."/>
            <person name="Yoshida Y."/>
            <person name="Fujiwara M."/>
            <person name="Mori M."/>
            <person name="Tomita M."/>
            <person name="Arakawa K."/>
        </authorList>
    </citation>
    <scope>NUCLEOTIDE SEQUENCE [LARGE SCALE GENOMIC DNA]</scope>
</reference>
<gene>
    <name evidence="1" type="ORF">AVEN_159072_1</name>
</gene>